<dbReference type="Gene3D" id="3.40.50.10420">
    <property type="entry name" value="NagB/RpiA/CoA transferase-like"/>
    <property type="match status" value="1"/>
</dbReference>
<dbReference type="Pfam" id="PF01812">
    <property type="entry name" value="5-FTHF_cyc-lig"/>
    <property type="match status" value="1"/>
</dbReference>
<sequence>MATKAALREQILTQLNKMDQATYEKRSQVIAEQLFQEKMWQNATTIGITIARFPEIATQAIIKQAWQDGKVVSIPETDNKTKSMQFRVYEDGDELCKKALGLYEPLESAAVVPKTKVDLLIVPGVLFRTDGYRIGFGAGFYDRYLDGYQGATISLCYPEQITTTFKPEPHDLPVQKLVIENNLK</sequence>
<feature type="binding site" evidence="4">
    <location>
        <position position="50"/>
    </location>
    <ligand>
        <name>substrate</name>
    </ligand>
</feature>
<organism evidence="6 7">
    <name type="scientific">Listeria rustica</name>
    <dbReference type="NCBI Taxonomy" id="2713503"/>
    <lineage>
        <taxon>Bacteria</taxon>
        <taxon>Bacillati</taxon>
        <taxon>Bacillota</taxon>
        <taxon>Bacilli</taxon>
        <taxon>Bacillales</taxon>
        <taxon>Listeriaceae</taxon>
        <taxon>Listeria</taxon>
    </lineage>
</organism>
<dbReference type="GO" id="GO:0005524">
    <property type="term" value="F:ATP binding"/>
    <property type="evidence" value="ECO:0007669"/>
    <property type="project" value="UniProtKB-KW"/>
</dbReference>
<evidence type="ECO:0000256" key="5">
    <source>
        <dbReference type="RuleBase" id="RU361279"/>
    </source>
</evidence>
<evidence type="ECO:0000313" key="7">
    <source>
        <dbReference type="Proteomes" id="UP000548787"/>
    </source>
</evidence>
<dbReference type="GO" id="GO:0030272">
    <property type="term" value="F:5-formyltetrahydrofolate cyclo-ligase activity"/>
    <property type="evidence" value="ECO:0007669"/>
    <property type="project" value="UniProtKB-EC"/>
</dbReference>
<dbReference type="PANTHER" id="PTHR23407">
    <property type="entry name" value="ATPASE INHIBITOR/5-FORMYLTETRAHYDROFOLATE CYCLO-LIGASE"/>
    <property type="match status" value="1"/>
</dbReference>
<reference evidence="6 7" key="2">
    <citation type="submission" date="2020-08" db="EMBL/GenBank/DDBJ databases">
        <title>Listeria ohnekaius sp. nov. and Listeria portnoyii sp. nov. isolated from non-agricultural and natural environments.</title>
        <authorList>
            <person name="Weller D."/>
            <person name="Belias A.M."/>
            <person name="Liao J."/>
            <person name="Guo S."/>
            <person name="Orsi R.H."/>
            <person name="Wiedmann M."/>
        </authorList>
    </citation>
    <scope>NUCLEOTIDE SEQUENCE [LARGE SCALE GENOMIC DNA]</scope>
    <source>
        <strain evidence="6 7">FSL W9-0585</strain>
    </source>
</reference>
<dbReference type="GO" id="GO:0009396">
    <property type="term" value="P:folic acid-containing compound biosynthetic process"/>
    <property type="evidence" value="ECO:0007669"/>
    <property type="project" value="TreeGrafter"/>
</dbReference>
<dbReference type="SUPFAM" id="SSF100950">
    <property type="entry name" value="NagB/RpiA/CoA transferase-like"/>
    <property type="match status" value="1"/>
</dbReference>
<dbReference type="NCBIfam" id="TIGR02727">
    <property type="entry name" value="MTHFS_bact"/>
    <property type="match status" value="1"/>
</dbReference>
<dbReference type="InterPro" id="IPR024185">
    <property type="entry name" value="FTHF_cligase-like_sf"/>
</dbReference>
<keyword evidence="2 4" id="KW-0547">Nucleotide-binding</keyword>
<evidence type="ECO:0000256" key="2">
    <source>
        <dbReference type="ARBA" id="ARBA00022741"/>
    </source>
</evidence>
<dbReference type="GO" id="GO:0035999">
    <property type="term" value="P:tetrahydrofolate interconversion"/>
    <property type="evidence" value="ECO:0007669"/>
    <property type="project" value="TreeGrafter"/>
</dbReference>
<dbReference type="EC" id="6.3.3.2" evidence="5"/>
<dbReference type="InterPro" id="IPR002698">
    <property type="entry name" value="FTHF_cligase"/>
</dbReference>
<proteinExistence type="inferred from homology"/>
<dbReference type="GO" id="GO:0046872">
    <property type="term" value="F:metal ion binding"/>
    <property type="evidence" value="ECO:0007669"/>
    <property type="project" value="UniProtKB-KW"/>
</dbReference>
<dbReference type="PANTHER" id="PTHR23407:SF1">
    <property type="entry name" value="5-FORMYLTETRAHYDROFOLATE CYCLO-LIGASE"/>
    <property type="match status" value="1"/>
</dbReference>
<dbReference type="EMBL" id="JABJVM010000002">
    <property type="protein sequence ID" value="MBA3925386.1"/>
    <property type="molecule type" value="Genomic_DNA"/>
</dbReference>
<keyword evidence="3 4" id="KW-0067">ATP-binding</keyword>
<name>A0A7W1T4X9_9LIST</name>
<feature type="binding site" evidence="4">
    <location>
        <begin position="4"/>
        <end position="8"/>
    </location>
    <ligand>
        <name>ATP</name>
        <dbReference type="ChEBI" id="CHEBI:30616"/>
    </ligand>
</feature>
<comment type="caution">
    <text evidence="6">The sequence shown here is derived from an EMBL/GenBank/DDBJ whole genome shotgun (WGS) entry which is preliminary data.</text>
</comment>
<evidence type="ECO:0000256" key="1">
    <source>
        <dbReference type="ARBA" id="ARBA00010638"/>
    </source>
</evidence>
<dbReference type="AlphaFoldDB" id="A0A7W1T4X9"/>
<evidence type="ECO:0000256" key="3">
    <source>
        <dbReference type="ARBA" id="ARBA00022840"/>
    </source>
</evidence>
<comment type="similarity">
    <text evidence="1 5">Belongs to the 5-formyltetrahydrofolate cyclo-ligase family.</text>
</comment>
<keyword evidence="5" id="KW-0479">Metal-binding</keyword>
<reference evidence="6 7" key="1">
    <citation type="submission" date="2020-05" db="EMBL/GenBank/DDBJ databases">
        <authorList>
            <person name="Carlin C.R."/>
        </authorList>
    </citation>
    <scope>NUCLEOTIDE SEQUENCE [LARGE SCALE GENOMIC DNA]</scope>
    <source>
        <strain evidence="6 7">FSL W9-0585</strain>
    </source>
</reference>
<comment type="catalytic activity">
    <reaction evidence="5">
        <text>(6S)-5-formyl-5,6,7,8-tetrahydrofolate + ATP = (6R)-5,10-methenyltetrahydrofolate + ADP + phosphate</text>
        <dbReference type="Rhea" id="RHEA:10488"/>
        <dbReference type="ChEBI" id="CHEBI:30616"/>
        <dbReference type="ChEBI" id="CHEBI:43474"/>
        <dbReference type="ChEBI" id="CHEBI:57455"/>
        <dbReference type="ChEBI" id="CHEBI:57457"/>
        <dbReference type="ChEBI" id="CHEBI:456216"/>
        <dbReference type="EC" id="6.3.3.2"/>
    </reaction>
</comment>
<dbReference type="PIRSF" id="PIRSF006806">
    <property type="entry name" value="FTHF_cligase"/>
    <property type="match status" value="1"/>
</dbReference>
<keyword evidence="7" id="KW-1185">Reference proteome</keyword>
<evidence type="ECO:0000256" key="4">
    <source>
        <dbReference type="PIRSR" id="PIRSR006806-1"/>
    </source>
</evidence>
<dbReference type="RefSeq" id="WP_181675611.1">
    <property type="nucleotide sequence ID" value="NZ_JABJVM010000002.1"/>
</dbReference>
<protein>
    <recommendedName>
        <fullName evidence="5">5-formyltetrahydrofolate cyclo-ligase</fullName>
        <ecNumber evidence="5">6.3.3.2</ecNumber>
    </recommendedName>
</protein>
<accession>A0A7W1T4X9</accession>
<feature type="binding site" evidence="4">
    <location>
        <position position="55"/>
    </location>
    <ligand>
        <name>substrate</name>
    </ligand>
</feature>
<dbReference type="Proteomes" id="UP000548787">
    <property type="component" value="Unassembled WGS sequence"/>
</dbReference>
<evidence type="ECO:0000313" key="6">
    <source>
        <dbReference type="EMBL" id="MBA3925386.1"/>
    </source>
</evidence>
<keyword evidence="5" id="KW-0460">Magnesium</keyword>
<dbReference type="InterPro" id="IPR037171">
    <property type="entry name" value="NagB/RpiA_transferase-like"/>
</dbReference>
<gene>
    <name evidence="6" type="ORF">HPK16_03435</name>
</gene>
<feature type="binding site" evidence="4">
    <location>
        <begin position="133"/>
        <end position="141"/>
    </location>
    <ligand>
        <name>ATP</name>
        <dbReference type="ChEBI" id="CHEBI:30616"/>
    </ligand>
</feature>
<comment type="cofactor">
    <cofactor evidence="5">
        <name>Mg(2+)</name>
        <dbReference type="ChEBI" id="CHEBI:18420"/>
    </cofactor>
</comment>
<keyword evidence="6" id="KW-0436">Ligase</keyword>